<dbReference type="InterPro" id="IPR008250">
    <property type="entry name" value="ATPase_P-typ_transduc_dom_A_sf"/>
</dbReference>
<dbReference type="Pfam" id="PF00122">
    <property type="entry name" value="E1-E2_ATPase"/>
    <property type="match status" value="1"/>
</dbReference>
<dbReference type="InterPro" id="IPR044492">
    <property type="entry name" value="P_typ_ATPase_HD_dom"/>
</dbReference>
<feature type="domain" description="HMA" evidence="11">
    <location>
        <begin position="3"/>
        <end position="67"/>
    </location>
</feature>
<keyword evidence="4 10" id="KW-0479">Metal-binding</keyword>
<dbReference type="SUPFAM" id="SSF81653">
    <property type="entry name" value="Calcium ATPase, transduction domain A"/>
    <property type="match status" value="1"/>
</dbReference>
<dbReference type="Gene3D" id="3.40.1110.10">
    <property type="entry name" value="Calcium-transporting ATPase, cytoplasmic domain N"/>
    <property type="match status" value="1"/>
</dbReference>
<dbReference type="InterPro" id="IPR036412">
    <property type="entry name" value="HAD-like_sf"/>
</dbReference>
<dbReference type="Gene3D" id="3.30.70.100">
    <property type="match status" value="2"/>
</dbReference>
<feature type="transmembrane region" description="Helical" evidence="10">
    <location>
        <begin position="163"/>
        <end position="184"/>
    </location>
</feature>
<evidence type="ECO:0000256" key="3">
    <source>
        <dbReference type="ARBA" id="ARBA00022692"/>
    </source>
</evidence>
<evidence type="ECO:0000256" key="10">
    <source>
        <dbReference type="RuleBase" id="RU362081"/>
    </source>
</evidence>
<dbReference type="SUPFAM" id="SSF81665">
    <property type="entry name" value="Calcium ATPase, transmembrane domain M"/>
    <property type="match status" value="1"/>
</dbReference>
<sequence>MSKTLSIGIGGMSCAGCASKLESALNAERGIQASVNFALSTAQINIADNATSNTVKSILDDKNYTYHSETLSLSVSGWSCANCVAKTVSKLLVNKDILTVDANFASEKITVTYFSGAILPADIINLIIRLGYKATVNRGSVVSQTESLLIREVEFKRKNKQQLLLVIISALLTLPLVAGMLTMFVSDINFIVPVWQQLVLATPIQFIIGRRYYLGAYNSLKNRAANMDVLVATGTSAAYFYSLYLFLSIGEKAQGALYFEASAVVITLISLGKYLEENAKQNTSSAIYELMMLRPEVANVKRGDEWLTLPIEDVVTGDEVRVLAGEKVPVDGVIIDGKSELDESMITGESLPVVKQPGQTLIGGSINGTGVLLLKVNAVGKDSSLNKIISLVETAQMGKAPFQQLVDKISNIFVPVVLAIATATFLIWYLGFDDFERGLISAVAVLVIACPCALGLATPAALVTGTGAAARQGILIKDIDTLQKAHKITDVMFDKTGTLTEGKPKVTAVHSFDCDEEVLICRAAAVQQFSEHPLAKSIINYAQDKQLKLLPASQVETIIGYGIKGDVEGEKILIGNRELMLAENVDTQPGESLLAESSEHTGSEMWVAIDGHLVGLLIIADTLRVESRAAIALLQQARINTTMLSGDNAMAVEKIAQALKIDHYYAQIKPENKSSYIQERQRLGKIVAMVGDGINDAPALAQADISIAMGAGSDVAMETANITLLRNDPRLVSAAMDISRITWRKIQQNLFWAFIFNLIGIPLAAAGYLSPELAGAAMAFSSIAVLSNSLLIKRWKPKFVRQ</sequence>
<feature type="transmembrane region" description="Helical" evidence="10">
    <location>
        <begin position="229"/>
        <end position="249"/>
    </location>
</feature>
<keyword evidence="13" id="KW-1185">Reference proteome</keyword>
<evidence type="ECO:0000256" key="1">
    <source>
        <dbReference type="ARBA" id="ARBA00004127"/>
    </source>
</evidence>
<dbReference type="CDD" id="cd00371">
    <property type="entry name" value="HMA"/>
    <property type="match status" value="2"/>
</dbReference>
<evidence type="ECO:0000313" key="12">
    <source>
        <dbReference type="EMBL" id="SQD79189.1"/>
    </source>
</evidence>
<dbReference type="EMBL" id="LS483250">
    <property type="protein sequence ID" value="SQD79189.1"/>
    <property type="molecule type" value="Genomic_DNA"/>
</dbReference>
<reference evidence="13" key="1">
    <citation type="submission" date="2018-05" db="EMBL/GenBank/DDBJ databases">
        <authorList>
            <person name="Cea G.-C."/>
            <person name="William W."/>
        </authorList>
    </citation>
    <scope>NUCLEOTIDE SEQUENCE [LARGE SCALE GENOMIC DNA]</scope>
    <source>
        <strain evidence="13">DB21MT 5</strain>
    </source>
</reference>
<dbReference type="InterPro" id="IPR017969">
    <property type="entry name" value="Heavy-metal-associated_CS"/>
</dbReference>
<dbReference type="PANTHER" id="PTHR43520">
    <property type="entry name" value="ATP7, ISOFORM B"/>
    <property type="match status" value="1"/>
</dbReference>
<keyword evidence="6 10" id="KW-0067">ATP-binding</keyword>
<evidence type="ECO:0000256" key="2">
    <source>
        <dbReference type="ARBA" id="ARBA00006024"/>
    </source>
</evidence>
<dbReference type="SFLD" id="SFLDG00002">
    <property type="entry name" value="C1.7:_P-type_atpase_like"/>
    <property type="match status" value="1"/>
</dbReference>
<proteinExistence type="inferred from homology"/>
<dbReference type="EC" id="3.6.3.54" evidence="12"/>
<protein>
    <submittedName>
        <fullName evidence="12">Copper-exporting P-type ATPase</fullName>
        <ecNumber evidence="12">3.6.3.54</ecNumber>
    </submittedName>
</protein>
<dbReference type="GO" id="GO:0005524">
    <property type="term" value="F:ATP binding"/>
    <property type="evidence" value="ECO:0007669"/>
    <property type="project" value="UniProtKB-UniRule"/>
</dbReference>
<dbReference type="InterPro" id="IPR059000">
    <property type="entry name" value="ATPase_P-type_domA"/>
</dbReference>
<dbReference type="OrthoDB" id="9814270at2"/>
<dbReference type="FunFam" id="2.70.150.10:FF:000002">
    <property type="entry name" value="Copper-transporting ATPase 1, putative"/>
    <property type="match status" value="1"/>
</dbReference>
<dbReference type="GO" id="GO:0016887">
    <property type="term" value="F:ATP hydrolysis activity"/>
    <property type="evidence" value="ECO:0007669"/>
    <property type="project" value="InterPro"/>
</dbReference>
<dbReference type="SFLD" id="SFLDF00027">
    <property type="entry name" value="p-type_atpase"/>
    <property type="match status" value="1"/>
</dbReference>
<dbReference type="InterPro" id="IPR023299">
    <property type="entry name" value="ATPase_P-typ_cyto_dom_N"/>
</dbReference>
<dbReference type="KEGG" id="mya:MORIYA_2719"/>
<evidence type="ECO:0000313" key="13">
    <source>
        <dbReference type="Proteomes" id="UP000250163"/>
    </source>
</evidence>
<dbReference type="PANTHER" id="PTHR43520:SF8">
    <property type="entry name" value="P-TYPE CU(+) TRANSPORTER"/>
    <property type="match status" value="1"/>
</dbReference>
<dbReference type="GO" id="GO:0005886">
    <property type="term" value="C:plasma membrane"/>
    <property type="evidence" value="ECO:0007669"/>
    <property type="project" value="UniProtKB-SubCell"/>
</dbReference>
<feature type="transmembrane region" description="Helical" evidence="10">
    <location>
        <begin position="190"/>
        <end position="208"/>
    </location>
</feature>
<dbReference type="InterPro" id="IPR018303">
    <property type="entry name" value="ATPase_P-typ_P_site"/>
</dbReference>
<dbReference type="InterPro" id="IPR027256">
    <property type="entry name" value="P-typ_ATPase_IB"/>
</dbReference>
<feature type="transmembrane region" description="Helical" evidence="10">
    <location>
        <begin position="775"/>
        <end position="792"/>
    </location>
</feature>
<dbReference type="RefSeq" id="WP_112715726.1">
    <property type="nucleotide sequence ID" value="NZ_LS483250.1"/>
</dbReference>
<dbReference type="CDD" id="cd02094">
    <property type="entry name" value="P-type_ATPase_Cu-like"/>
    <property type="match status" value="1"/>
</dbReference>
<keyword evidence="10" id="KW-1003">Cell membrane</keyword>
<evidence type="ECO:0000256" key="5">
    <source>
        <dbReference type="ARBA" id="ARBA00022741"/>
    </source>
</evidence>
<feature type="domain" description="HMA" evidence="11">
    <location>
        <begin position="69"/>
        <end position="135"/>
    </location>
</feature>
<dbReference type="SUPFAM" id="SSF56784">
    <property type="entry name" value="HAD-like"/>
    <property type="match status" value="1"/>
</dbReference>
<dbReference type="SUPFAM" id="SSF55008">
    <property type="entry name" value="HMA, heavy metal-associated domain"/>
    <property type="match status" value="2"/>
</dbReference>
<dbReference type="PROSITE" id="PS00154">
    <property type="entry name" value="ATPASE_E1_E2"/>
    <property type="match status" value="1"/>
</dbReference>
<name>A0A330LR95_9GAMM</name>
<dbReference type="InterPro" id="IPR001757">
    <property type="entry name" value="P_typ_ATPase"/>
</dbReference>
<keyword evidence="7" id="KW-1278">Translocase</keyword>
<comment type="subcellular location">
    <subcellularLocation>
        <location evidence="10">Cell membrane</location>
    </subcellularLocation>
    <subcellularLocation>
        <location evidence="1">Endomembrane system</location>
        <topology evidence="1">Multi-pass membrane protein</topology>
    </subcellularLocation>
</comment>
<dbReference type="InterPro" id="IPR036163">
    <property type="entry name" value="HMA_dom_sf"/>
</dbReference>
<dbReference type="NCBIfam" id="TIGR01511">
    <property type="entry name" value="ATPase-IB1_Cu"/>
    <property type="match status" value="1"/>
</dbReference>
<dbReference type="Gene3D" id="3.40.50.1000">
    <property type="entry name" value="HAD superfamily/HAD-like"/>
    <property type="match status" value="1"/>
</dbReference>
<feature type="transmembrane region" description="Helical" evidence="10">
    <location>
        <begin position="438"/>
        <end position="463"/>
    </location>
</feature>
<evidence type="ECO:0000256" key="9">
    <source>
        <dbReference type="ARBA" id="ARBA00023136"/>
    </source>
</evidence>
<dbReference type="PROSITE" id="PS01047">
    <property type="entry name" value="HMA_1"/>
    <property type="match status" value="1"/>
</dbReference>
<dbReference type="NCBIfam" id="TIGR01494">
    <property type="entry name" value="ATPase_P-type"/>
    <property type="match status" value="1"/>
</dbReference>
<feature type="transmembrane region" description="Helical" evidence="10">
    <location>
        <begin position="255"/>
        <end position="275"/>
    </location>
</feature>
<keyword evidence="9 10" id="KW-0472">Membrane</keyword>
<dbReference type="SFLD" id="SFLDS00003">
    <property type="entry name" value="Haloacid_Dehalogenase"/>
    <property type="match status" value="1"/>
</dbReference>
<dbReference type="InterPro" id="IPR023298">
    <property type="entry name" value="ATPase_P-typ_TM_dom_sf"/>
</dbReference>
<keyword evidence="3 10" id="KW-0812">Transmembrane</keyword>
<dbReference type="Gene3D" id="2.70.150.10">
    <property type="entry name" value="Calcium-transporting ATPase, cytoplasmic transduction domain A"/>
    <property type="match status" value="1"/>
</dbReference>
<feature type="transmembrane region" description="Helical" evidence="10">
    <location>
        <begin position="750"/>
        <end position="769"/>
    </location>
</feature>
<dbReference type="AlphaFoldDB" id="A0A330LR95"/>
<keyword evidence="5 10" id="KW-0547">Nucleotide-binding</keyword>
<dbReference type="Proteomes" id="UP000250163">
    <property type="component" value="Chromosome MORIYA"/>
</dbReference>
<dbReference type="NCBIfam" id="TIGR01525">
    <property type="entry name" value="ATPase-IB_hvy"/>
    <property type="match status" value="1"/>
</dbReference>
<dbReference type="Pfam" id="PF00403">
    <property type="entry name" value="HMA"/>
    <property type="match status" value="1"/>
</dbReference>
<dbReference type="InterPro" id="IPR006121">
    <property type="entry name" value="HMA_dom"/>
</dbReference>
<dbReference type="GO" id="GO:0043682">
    <property type="term" value="F:P-type divalent copper transporter activity"/>
    <property type="evidence" value="ECO:0007669"/>
    <property type="project" value="TreeGrafter"/>
</dbReference>
<dbReference type="PRINTS" id="PR00943">
    <property type="entry name" value="CUATPASE"/>
</dbReference>
<dbReference type="Pfam" id="PF00702">
    <property type="entry name" value="Hydrolase"/>
    <property type="match status" value="1"/>
</dbReference>
<dbReference type="PROSITE" id="PS50846">
    <property type="entry name" value="HMA_2"/>
    <property type="match status" value="2"/>
</dbReference>
<dbReference type="GO" id="GO:0005507">
    <property type="term" value="F:copper ion binding"/>
    <property type="evidence" value="ECO:0007669"/>
    <property type="project" value="TreeGrafter"/>
</dbReference>
<dbReference type="GO" id="GO:0055070">
    <property type="term" value="P:copper ion homeostasis"/>
    <property type="evidence" value="ECO:0007669"/>
    <property type="project" value="TreeGrafter"/>
</dbReference>
<accession>A0A330LR95</accession>
<dbReference type="PRINTS" id="PR00119">
    <property type="entry name" value="CATATPASE"/>
</dbReference>
<keyword evidence="8 10" id="KW-1133">Transmembrane helix</keyword>
<dbReference type="InterPro" id="IPR023214">
    <property type="entry name" value="HAD_sf"/>
</dbReference>
<feature type="transmembrane region" description="Helical" evidence="10">
    <location>
        <begin position="412"/>
        <end position="432"/>
    </location>
</feature>
<evidence type="ECO:0000256" key="8">
    <source>
        <dbReference type="ARBA" id="ARBA00022989"/>
    </source>
</evidence>
<gene>
    <name evidence="12" type="primary">copA</name>
    <name evidence="12" type="ORF">MORIYA_2719</name>
</gene>
<dbReference type="GO" id="GO:0012505">
    <property type="term" value="C:endomembrane system"/>
    <property type="evidence" value="ECO:0007669"/>
    <property type="project" value="UniProtKB-SubCell"/>
</dbReference>
<evidence type="ECO:0000256" key="6">
    <source>
        <dbReference type="ARBA" id="ARBA00022840"/>
    </source>
</evidence>
<evidence type="ECO:0000259" key="11">
    <source>
        <dbReference type="PROSITE" id="PS50846"/>
    </source>
</evidence>
<evidence type="ECO:0000256" key="7">
    <source>
        <dbReference type="ARBA" id="ARBA00022967"/>
    </source>
</evidence>
<evidence type="ECO:0000256" key="4">
    <source>
        <dbReference type="ARBA" id="ARBA00022723"/>
    </source>
</evidence>
<organism evidence="12 13">
    <name type="scientific">Moritella yayanosii</name>
    <dbReference type="NCBI Taxonomy" id="69539"/>
    <lineage>
        <taxon>Bacteria</taxon>
        <taxon>Pseudomonadati</taxon>
        <taxon>Pseudomonadota</taxon>
        <taxon>Gammaproteobacteria</taxon>
        <taxon>Alteromonadales</taxon>
        <taxon>Moritellaceae</taxon>
        <taxon>Moritella</taxon>
    </lineage>
</organism>
<keyword evidence="12" id="KW-0378">Hydrolase</keyword>
<comment type="similarity">
    <text evidence="2 10">Belongs to the cation transport ATPase (P-type) (TC 3.A.3) family. Type IB subfamily.</text>
</comment>